<comment type="caution">
    <text evidence="1">The sequence shown here is derived from an EMBL/GenBank/DDBJ whole genome shotgun (WGS) entry which is preliminary data.</text>
</comment>
<reference evidence="1" key="1">
    <citation type="submission" date="2021-06" db="EMBL/GenBank/DDBJ databases">
        <authorList>
            <person name="Kallberg Y."/>
            <person name="Tangrot J."/>
            <person name="Rosling A."/>
        </authorList>
    </citation>
    <scope>NUCLEOTIDE SEQUENCE</scope>
    <source>
        <strain evidence="1">MT106</strain>
    </source>
</reference>
<name>A0A9N9GJN6_9GLOM</name>
<proteinExistence type="predicted"/>
<evidence type="ECO:0000313" key="2">
    <source>
        <dbReference type="Proteomes" id="UP000789831"/>
    </source>
</evidence>
<sequence>MKYSDLEEAHCDKTLTLNGLLADHLSECSYNISITKDYSSIDSKITENNEGKELLLNVSSIKKVLNTEKYSIIANAPVLSDIKALNIRECLEREENIDLTCKLVL</sequence>
<organism evidence="1 2">
    <name type="scientific">Ambispora gerdemannii</name>
    <dbReference type="NCBI Taxonomy" id="144530"/>
    <lineage>
        <taxon>Eukaryota</taxon>
        <taxon>Fungi</taxon>
        <taxon>Fungi incertae sedis</taxon>
        <taxon>Mucoromycota</taxon>
        <taxon>Glomeromycotina</taxon>
        <taxon>Glomeromycetes</taxon>
        <taxon>Archaeosporales</taxon>
        <taxon>Ambisporaceae</taxon>
        <taxon>Ambispora</taxon>
    </lineage>
</organism>
<dbReference type="EMBL" id="CAJVPL010002320">
    <property type="protein sequence ID" value="CAG8606735.1"/>
    <property type="molecule type" value="Genomic_DNA"/>
</dbReference>
<keyword evidence="2" id="KW-1185">Reference proteome</keyword>
<dbReference type="Proteomes" id="UP000789831">
    <property type="component" value="Unassembled WGS sequence"/>
</dbReference>
<dbReference type="AlphaFoldDB" id="A0A9N9GJN6"/>
<gene>
    <name evidence="1" type="ORF">AGERDE_LOCUS9378</name>
</gene>
<dbReference type="OrthoDB" id="10500048at2759"/>
<accession>A0A9N9GJN6</accession>
<protein>
    <submittedName>
        <fullName evidence="1">10363_t:CDS:1</fullName>
    </submittedName>
</protein>
<evidence type="ECO:0000313" key="1">
    <source>
        <dbReference type="EMBL" id="CAG8606735.1"/>
    </source>
</evidence>